<sequence length="247" mass="24036">MAGTIDAYRFAKAVTAALTRSQVLGVPVGATASARDGGVGAAVGAHFRGAIALPLAVRVGGLASAAAAAADGRASGVIPKALASALTSVLIETGRPGREALLADLAAEEDARRAAVATVAGAAVMAAAAATGLGAEGATALPTRADAAASPPTACDPPTPLLEAVITEALRLHPPLLGGCRVAPPAGAPPLVVAGHAVPAGGRLCHTWAVVGDADGGEGLRYMPVLRPRGGVALRLSRRAKAEESVS</sequence>
<protein>
    <submittedName>
        <fullName evidence="1">Uncharacterized protein</fullName>
    </submittedName>
</protein>
<dbReference type="Proteomes" id="UP000798662">
    <property type="component" value="Chromosome 2"/>
</dbReference>
<accession>A0ACC3C5R7</accession>
<reference evidence="1" key="1">
    <citation type="submission" date="2019-11" db="EMBL/GenBank/DDBJ databases">
        <title>Nori genome reveals adaptations in red seaweeds to the harsh intertidal environment.</title>
        <authorList>
            <person name="Wang D."/>
            <person name="Mao Y."/>
        </authorList>
    </citation>
    <scope>NUCLEOTIDE SEQUENCE</scope>
    <source>
        <tissue evidence="1">Gametophyte</tissue>
    </source>
</reference>
<dbReference type="EMBL" id="CM020619">
    <property type="protein sequence ID" value="KAK1865560.1"/>
    <property type="molecule type" value="Genomic_DNA"/>
</dbReference>
<gene>
    <name evidence="1" type="ORF">I4F81_008089</name>
</gene>
<keyword evidence="2" id="KW-1185">Reference proteome</keyword>
<proteinExistence type="predicted"/>
<comment type="caution">
    <text evidence="1">The sequence shown here is derived from an EMBL/GenBank/DDBJ whole genome shotgun (WGS) entry which is preliminary data.</text>
</comment>
<evidence type="ECO:0000313" key="2">
    <source>
        <dbReference type="Proteomes" id="UP000798662"/>
    </source>
</evidence>
<name>A0ACC3C5R7_PYRYE</name>
<evidence type="ECO:0000313" key="1">
    <source>
        <dbReference type="EMBL" id="KAK1865560.1"/>
    </source>
</evidence>
<organism evidence="1 2">
    <name type="scientific">Pyropia yezoensis</name>
    <name type="common">Susabi-nori</name>
    <name type="synonym">Porphyra yezoensis</name>
    <dbReference type="NCBI Taxonomy" id="2788"/>
    <lineage>
        <taxon>Eukaryota</taxon>
        <taxon>Rhodophyta</taxon>
        <taxon>Bangiophyceae</taxon>
        <taxon>Bangiales</taxon>
        <taxon>Bangiaceae</taxon>
        <taxon>Pyropia</taxon>
    </lineage>
</organism>